<evidence type="ECO:0000256" key="3">
    <source>
        <dbReference type="ARBA" id="ARBA00022490"/>
    </source>
</evidence>
<dbReference type="EMBL" id="BAAAGS010000008">
    <property type="protein sequence ID" value="GAA0519046.1"/>
    <property type="molecule type" value="Genomic_DNA"/>
</dbReference>
<keyword evidence="4" id="KW-0143">Chaperone</keyword>
<protein>
    <recommendedName>
        <fullName evidence="7">ESX secretion-associated protein EspG</fullName>
    </recommendedName>
</protein>
<comment type="subcellular location">
    <subcellularLocation>
        <location evidence="1">Cytoplasm</location>
    </subcellularLocation>
</comment>
<evidence type="ECO:0000256" key="4">
    <source>
        <dbReference type="ARBA" id="ARBA00023186"/>
    </source>
</evidence>
<reference evidence="5 6" key="1">
    <citation type="journal article" date="2019" name="Int. J. Syst. Evol. Microbiol.">
        <title>The Global Catalogue of Microorganisms (GCM) 10K type strain sequencing project: providing services to taxonomists for standard genome sequencing and annotation.</title>
        <authorList>
            <consortium name="The Broad Institute Genomics Platform"/>
            <consortium name="The Broad Institute Genome Sequencing Center for Infectious Disease"/>
            <person name="Wu L."/>
            <person name="Ma J."/>
        </authorList>
    </citation>
    <scope>NUCLEOTIDE SEQUENCE [LARGE SCALE GENOMIC DNA]</scope>
    <source>
        <strain evidence="5 6">JCM 10303</strain>
    </source>
</reference>
<evidence type="ECO:0000313" key="6">
    <source>
        <dbReference type="Proteomes" id="UP001500729"/>
    </source>
</evidence>
<evidence type="ECO:0000313" key="5">
    <source>
        <dbReference type="EMBL" id="GAA0519046.1"/>
    </source>
</evidence>
<evidence type="ECO:0000256" key="2">
    <source>
        <dbReference type="ARBA" id="ARBA00006411"/>
    </source>
</evidence>
<name>A0ABN1CH08_SACER</name>
<proteinExistence type="inferred from homology"/>
<evidence type="ECO:0000256" key="1">
    <source>
        <dbReference type="ARBA" id="ARBA00004496"/>
    </source>
</evidence>
<comment type="similarity">
    <text evidence="2">Belongs to the EspG family.</text>
</comment>
<keyword evidence="6" id="KW-1185">Reference proteome</keyword>
<dbReference type="Pfam" id="PF14011">
    <property type="entry name" value="ESX-1_EspG"/>
    <property type="match status" value="1"/>
</dbReference>
<accession>A0ABN1CH08</accession>
<dbReference type="RefSeq" id="WP_009942558.1">
    <property type="nucleotide sequence ID" value="NZ_BAAAGS010000008.1"/>
</dbReference>
<keyword evidence="3" id="KW-0963">Cytoplasm</keyword>
<organism evidence="5 6">
    <name type="scientific">Saccharopolyspora erythraea</name>
    <name type="common">Streptomyces erythraeus</name>
    <dbReference type="NCBI Taxonomy" id="1836"/>
    <lineage>
        <taxon>Bacteria</taxon>
        <taxon>Bacillati</taxon>
        <taxon>Actinomycetota</taxon>
        <taxon>Actinomycetes</taxon>
        <taxon>Pseudonocardiales</taxon>
        <taxon>Pseudonocardiaceae</taxon>
        <taxon>Saccharopolyspora</taxon>
    </lineage>
</organism>
<sequence length="251" mass="26837">MRCTFREFQALAGSGVTRAGASEAVAFLTGRPGSGPPSMPYRLEARWQDVLTALAGGSVYGFLRIIDPGADETRVLVAVERGTAVRIVVRGEEVAADQVRPDAPWPALTGALPEAQAAEGSEVTLPSRILAEARAEAAGRGDDQVDWLAYELRLREVPPDDARAVGALLRQSDQVTARIGIALCRSDGTLLRAPSEIEVLHSPTGRVAVVPEVPDDTYAMVTPASSFALGRALQHYTEVLWEQAEEIDRPA</sequence>
<dbReference type="InterPro" id="IPR025734">
    <property type="entry name" value="EspG"/>
</dbReference>
<gene>
    <name evidence="5" type="ORF">GCM10009533_17750</name>
</gene>
<comment type="caution">
    <text evidence="5">The sequence shown here is derived from an EMBL/GenBank/DDBJ whole genome shotgun (WGS) entry which is preliminary data.</text>
</comment>
<evidence type="ECO:0008006" key="7">
    <source>
        <dbReference type="Google" id="ProtNLM"/>
    </source>
</evidence>
<dbReference type="Proteomes" id="UP001500729">
    <property type="component" value="Unassembled WGS sequence"/>
</dbReference>